<dbReference type="EMBL" id="SMFL01000014">
    <property type="protein sequence ID" value="TDE10804.1"/>
    <property type="molecule type" value="Genomic_DNA"/>
</dbReference>
<dbReference type="RefSeq" id="WP_131961534.1">
    <property type="nucleotide sequence ID" value="NZ_SMFL01000014.1"/>
</dbReference>
<sequence>MKTIDESNLMEHPTGLIVQFQDENINRDSFARMTFRLDIFCSIPILVFEFADPSQILFLPVRFWQNSELNNTEPWTITIQIQGHDCHLRHERMFGLTPIQLAKIQLCKKEQEALNPGQLDAIEDYIYSDFIGMLN</sequence>
<keyword evidence="2" id="KW-1185">Reference proteome</keyword>
<evidence type="ECO:0000313" key="1">
    <source>
        <dbReference type="EMBL" id="TDE10804.1"/>
    </source>
</evidence>
<reference evidence="1 2" key="1">
    <citation type="submission" date="2019-03" db="EMBL/GenBank/DDBJ databases">
        <title>Dyadobacter AR-3-6 sp. nov., isolated from arctic soil.</title>
        <authorList>
            <person name="Chaudhary D.K."/>
        </authorList>
    </citation>
    <scope>NUCLEOTIDE SEQUENCE [LARGE SCALE GENOMIC DNA]</scope>
    <source>
        <strain evidence="1 2">AR-3-6</strain>
    </source>
</reference>
<dbReference type="OrthoDB" id="959283at2"/>
<proteinExistence type="predicted"/>
<comment type="caution">
    <text evidence="1">The sequence shown here is derived from an EMBL/GenBank/DDBJ whole genome shotgun (WGS) entry which is preliminary data.</text>
</comment>
<protein>
    <submittedName>
        <fullName evidence="1">Uncharacterized protein</fullName>
    </submittedName>
</protein>
<organism evidence="1 2">
    <name type="scientific">Dyadobacter psychrotolerans</name>
    <dbReference type="NCBI Taxonomy" id="2541721"/>
    <lineage>
        <taxon>Bacteria</taxon>
        <taxon>Pseudomonadati</taxon>
        <taxon>Bacteroidota</taxon>
        <taxon>Cytophagia</taxon>
        <taxon>Cytophagales</taxon>
        <taxon>Spirosomataceae</taxon>
        <taxon>Dyadobacter</taxon>
    </lineage>
</organism>
<accession>A0A4R5DG70</accession>
<dbReference type="AlphaFoldDB" id="A0A4R5DG70"/>
<dbReference type="Proteomes" id="UP000294850">
    <property type="component" value="Unassembled WGS sequence"/>
</dbReference>
<evidence type="ECO:0000313" key="2">
    <source>
        <dbReference type="Proteomes" id="UP000294850"/>
    </source>
</evidence>
<name>A0A4R5DG70_9BACT</name>
<gene>
    <name evidence="1" type="ORF">E0F88_27410</name>
</gene>